<keyword evidence="2" id="KW-0175">Coiled coil</keyword>
<feature type="domain" description="Phage capsid-like C-terminal" evidence="3">
    <location>
        <begin position="124"/>
        <end position="369"/>
    </location>
</feature>
<dbReference type="Pfam" id="PF05065">
    <property type="entry name" value="Phage_capsid"/>
    <property type="match status" value="1"/>
</dbReference>
<evidence type="ECO:0000256" key="2">
    <source>
        <dbReference type="SAM" id="Coils"/>
    </source>
</evidence>
<evidence type="ECO:0000313" key="5">
    <source>
        <dbReference type="Proteomes" id="UP000433089"/>
    </source>
</evidence>
<dbReference type="InterPro" id="IPR054612">
    <property type="entry name" value="Phage_capsid-like_C"/>
</dbReference>
<dbReference type="AlphaFoldDB" id="A0A653R7H2"/>
<dbReference type="EMBL" id="CABWLH010000009">
    <property type="protein sequence ID" value="VXB49526.1"/>
    <property type="molecule type" value="Genomic_DNA"/>
</dbReference>
<sequence>MLKEKILELRSEITKKQTAINTKIKEAQQRAEEDNLEEAKTIKDEITSLKAEIETMTAKLKDLEELAGMKQEEVTEGEERAFNPRSPKVNFTDEIEEMRSKVNDYIRSYGQTRDGLKTIDAEPVIPVEILTTPQREPEDVVDLASMVNKKPVKTASGTYPVIANAKVGLASVAELEKNPELGKPEFKKVRYDVETYRGELPISQESIDDAGVDLTALVAEFLQQTKLITTNRAVAAVIKTFTKKTVADTDGIKQILNVDLKQAYKRNIVATASAFQHLDTLKDKNGQYILQQSIASPSGKTLFGNSITVMDDEVLGSKAGDMMMFIGDLKAAIFFADRVDVTAKWVENSVYGQVLSIATRFDVKQADEKAGFFVTIKPPVETGTTE</sequence>
<protein>
    <submittedName>
        <fullName evidence="4">Capsid protein</fullName>
    </submittedName>
</protein>
<dbReference type="NCBIfam" id="TIGR01554">
    <property type="entry name" value="major_cap_HK97"/>
    <property type="match status" value="1"/>
</dbReference>
<dbReference type="RefSeq" id="WP_159159653.1">
    <property type="nucleotide sequence ID" value="NZ_CP120625.1"/>
</dbReference>
<proteinExistence type="predicted"/>
<gene>
    <name evidence="4" type="ORF">BACI348_40845</name>
</gene>
<organism evidence="4 5">
    <name type="scientific">Bacillus altitudinis</name>
    <dbReference type="NCBI Taxonomy" id="293387"/>
    <lineage>
        <taxon>Bacteria</taxon>
        <taxon>Bacillati</taxon>
        <taxon>Bacillota</taxon>
        <taxon>Bacilli</taxon>
        <taxon>Bacillales</taxon>
        <taxon>Bacillaceae</taxon>
        <taxon>Bacillus</taxon>
    </lineage>
</organism>
<evidence type="ECO:0000256" key="1">
    <source>
        <dbReference type="ARBA" id="ARBA00004328"/>
    </source>
</evidence>
<name>A0A653R7H2_BACAB</name>
<dbReference type="Proteomes" id="UP000433089">
    <property type="component" value="Unassembled WGS sequence"/>
</dbReference>
<dbReference type="SUPFAM" id="SSF56563">
    <property type="entry name" value="Major capsid protein gp5"/>
    <property type="match status" value="1"/>
</dbReference>
<evidence type="ECO:0000259" key="3">
    <source>
        <dbReference type="Pfam" id="PF05065"/>
    </source>
</evidence>
<feature type="coiled-coil region" evidence="2">
    <location>
        <begin position="39"/>
        <end position="80"/>
    </location>
</feature>
<evidence type="ECO:0000313" key="4">
    <source>
        <dbReference type="EMBL" id="VXB49526.1"/>
    </source>
</evidence>
<dbReference type="InterPro" id="IPR024455">
    <property type="entry name" value="Phage_capsid"/>
</dbReference>
<comment type="subcellular location">
    <subcellularLocation>
        <location evidence="1">Virion</location>
    </subcellularLocation>
</comment>
<accession>A0A653R7H2</accession>
<reference evidence="4 5" key="1">
    <citation type="submission" date="2019-10" db="EMBL/GenBank/DDBJ databases">
        <authorList>
            <person name="Karimi E."/>
        </authorList>
    </citation>
    <scope>NUCLEOTIDE SEQUENCE [LARGE SCALE GENOMIC DNA]</scope>
    <source>
        <strain evidence="4">Bacillus sp. 348</strain>
    </source>
</reference>